<dbReference type="Gene3D" id="1.10.287.950">
    <property type="entry name" value="Methyl-accepting chemotaxis protein"/>
    <property type="match status" value="1"/>
</dbReference>
<proteinExistence type="inferred from homology"/>
<organism evidence="7 8">
    <name type="scientific">Desulfatibacillum alkenivorans DSM 16219</name>
    <dbReference type="NCBI Taxonomy" id="1121393"/>
    <lineage>
        <taxon>Bacteria</taxon>
        <taxon>Pseudomonadati</taxon>
        <taxon>Thermodesulfobacteriota</taxon>
        <taxon>Desulfobacteria</taxon>
        <taxon>Desulfobacterales</taxon>
        <taxon>Desulfatibacillaceae</taxon>
        <taxon>Desulfatibacillum</taxon>
    </lineage>
</organism>
<dbReference type="GO" id="GO:0005886">
    <property type="term" value="C:plasma membrane"/>
    <property type="evidence" value="ECO:0007669"/>
    <property type="project" value="TreeGrafter"/>
</dbReference>
<accession>A0A1M6N7V8</accession>
<feature type="domain" description="Methyl-accepting transducer" evidence="6">
    <location>
        <begin position="612"/>
        <end position="841"/>
    </location>
</feature>
<feature type="compositionally biased region" description="Polar residues" evidence="4">
    <location>
        <begin position="862"/>
        <end position="874"/>
    </location>
</feature>
<dbReference type="InterPro" id="IPR004089">
    <property type="entry name" value="MCPsignal_dom"/>
</dbReference>
<dbReference type="Proteomes" id="UP000183994">
    <property type="component" value="Unassembled WGS sequence"/>
</dbReference>
<dbReference type="STRING" id="1121393.SAMN02745216_02545"/>
<feature type="transmembrane region" description="Helical" evidence="5">
    <location>
        <begin position="575"/>
        <end position="594"/>
    </location>
</feature>
<evidence type="ECO:0000256" key="1">
    <source>
        <dbReference type="ARBA" id="ARBA00022481"/>
    </source>
</evidence>
<dbReference type="EMBL" id="FQZU01000014">
    <property type="protein sequence ID" value="SHJ91820.1"/>
    <property type="molecule type" value="Genomic_DNA"/>
</dbReference>
<dbReference type="Gene3D" id="3.30.450.20">
    <property type="entry name" value="PAS domain"/>
    <property type="match status" value="1"/>
</dbReference>
<evidence type="ECO:0000313" key="7">
    <source>
        <dbReference type="EMBL" id="SHJ91820.1"/>
    </source>
</evidence>
<dbReference type="PANTHER" id="PTHR43531">
    <property type="entry name" value="PROTEIN ICFG"/>
    <property type="match status" value="1"/>
</dbReference>
<gene>
    <name evidence="7" type="ORF">SAMN02745216_02545</name>
</gene>
<name>A0A1M6N7V8_9BACT</name>
<dbReference type="GO" id="GO:0006935">
    <property type="term" value="P:chemotaxis"/>
    <property type="evidence" value="ECO:0007669"/>
    <property type="project" value="TreeGrafter"/>
</dbReference>
<keyword evidence="5" id="KW-1133">Transmembrane helix</keyword>
<dbReference type="GO" id="GO:0004888">
    <property type="term" value="F:transmembrane signaling receptor activity"/>
    <property type="evidence" value="ECO:0007669"/>
    <property type="project" value="TreeGrafter"/>
</dbReference>
<evidence type="ECO:0000256" key="4">
    <source>
        <dbReference type="SAM" id="MobiDB-lite"/>
    </source>
</evidence>
<dbReference type="AlphaFoldDB" id="A0A1M6N7V8"/>
<keyword evidence="1" id="KW-0488">Methylation</keyword>
<feature type="region of interest" description="Disordered" evidence="4">
    <location>
        <begin position="634"/>
        <end position="656"/>
    </location>
</feature>
<protein>
    <submittedName>
        <fullName evidence="7">Methyl-accepting chemotaxis protein</fullName>
    </submittedName>
</protein>
<comment type="similarity">
    <text evidence="2">Belongs to the methyl-accepting chemotaxis (MCP) protein family.</text>
</comment>
<evidence type="ECO:0000256" key="2">
    <source>
        <dbReference type="ARBA" id="ARBA00029447"/>
    </source>
</evidence>
<sequence length="922" mass="98575">MFKNMKLGTKLLVAFLAVGVIPFGVIGAISLFKASAALENQAYSALEGVREIKKGQIESFFTERQGDMGVLLETVRSLKDAAFDKLATAQQLKKNNIESYMASLQSQLRVVKDDPYTLNAMIELDAAYKSSGNSVDTSLWKTAAARYDERMQDIMNDNGWYDLFLIHADGDIVYTAAKESDLGMNILKSQLIDSPLGKAFKKAQAMGKDDIAVADFEPYAPSGGAHAAFMVGKVLDQDESVIGYVAFQAPTDKINGVMQQRAGMGATGESYLVGELDNLSSFRSDMKTMGGGKYVIGYEISTPYIQEALAGNSGQRIVTDSNGNLVMVVYDPLNVDGLNWASVSKINLEEAIVPHAEGEAQDYFAKYIDKYGYYDLFLIHPEGKVFYTVSKEADFGTNMVNGQYANSGLGKLTRRVIESKDFAIADFEPYAPSNGEPAAFMAQPVIHNGNVQLVVALQLSLGAINHIMNQRAGMGETGETYLIGRDKLMRSDSFLDPQNHTVHASFANPTLGKVDTEAAREVLAGKTDQRIVVDYNGNPVLSAYTPVKVGDFTWGLLAEIDEAEAFAAIKAIKGLIGMIAVITLAAIIGIALLITRSITKPINRIIEGLNEGAEQVSSASGQVSAASQSLAEGASEQAASLEETSSSLEEMASMTKQNANNADQADKLMREANQVVNAANQSMGDLTVSMGEISKASEETSKIIKTIDEIAFQTNLLALNAAVEAARAGEAGAGFAVVADEVRNLAMRAAEAARNTSDLIEGTVKKVADGSDLVSKTNQAFGEVSTSASKVGELVGEIAAASTEQAQGIDQVNKAVSEMDRVTQQNAANAEESASASEEMNAQAEQMKDIVKELVGIVGGSKSSNHHGFSTATKTPAPRALPGAKTRHIMPPKQSKAITGLADRKADPNQVIPMDDEDFQDF</sequence>
<keyword evidence="3" id="KW-0807">Transducer</keyword>
<reference evidence="8" key="1">
    <citation type="submission" date="2016-11" db="EMBL/GenBank/DDBJ databases">
        <authorList>
            <person name="Varghese N."/>
            <person name="Submissions S."/>
        </authorList>
    </citation>
    <scope>NUCLEOTIDE SEQUENCE [LARGE SCALE GENOMIC DNA]</scope>
    <source>
        <strain evidence="8">DSM 16219</strain>
    </source>
</reference>
<keyword evidence="5" id="KW-0472">Membrane</keyword>
<evidence type="ECO:0000259" key="6">
    <source>
        <dbReference type="PROSITE" id="PS50111"/>
    </source>
</evidence>
<dbReference type="PROSITE" id="PS50111">
    <property type="entry name" value="CHEMOTAXIS_TRANSDUC_2"/>
    <property type="match status" value="1"/>
</dbReference>
<evidence type="ECO:0000256" key="5">
    <source>
        <dbReference type="SAM" id="Phobius"/>
    </source>
</evidence>
<dbReference type="InterPro" id="IPR051310">
    <property type="entry name" value="MCP_chemotaxis"/>
</dbReference>
<dbReference type="PANTHER" id="PTHR43531:SF14">
    <property type="entry name" value="METHYL-ACCEPTING CHEMOTAXIS PROTEIN I-RELATED"/>
    <property type="match status" value="1"/>
</dbReference>
<dbReference type="Pfam" id="PF00015">
    <property type="entry name" value="MCPsignal"/>
    <property type="match status" value="1"/>
</dbReference>
<dbReference type="SUPFAM" id="SSF58104">
    <property type="entry name" value="Methyl-accepting chemotaxis protein (MCP) signaling domain"/>
    <property type="match status" value="1"/>
</dbReference>
<feature type="region of interest" description="Disordered" evidence="4">
    <location>
        <begin position="862"/>
        <end position="922"/>
    </location>
</feature>
<feature type="compositionally biased region" description="Low complexity" evidence="4">
    <location>
        <begin position="634"/>
        <end position="655"/>
    </location>
</feature>
<dbReference type="SMART" id="SM00283">
    <property type="entry name" value="MA"/>
    <property type="match status" value="1"/>
</dbReference>
<evidence type="ECO:0000256" key="3">
    <source>
        <dbReference type="PROSITE-ProRule" id="PRU00284"/>
    </source>
</evidence>
<dbReference type="GO" id="GO:0007165">
    <property type="term" value="P:signal transduction"/>
    <property type="evidence" value="ECO:0007669"/>
    <property type="project" value="UniProtKB-KW"/>
</dbReference>
<keyword evidence="8" id="KW-1185">Reference proteome</keyword>
<dbReference type="RefSeq" id="WP_073476354.1">
    <property type="nucleotide sequence ID" value="NZ_FQZU01000014.1"/>
</dbReference>
<evidence type="ECO:0000313" key="8">
    <source>
        <dbReference type="Proteomes" id="UP000183994"/>
    </source>
</evidence>
<keyword evidence="5" id="KW-0812">Transmembrane</keyword>